<dbReference type="RefSeq" id="WP_072845192.1">
    <property type="nucleotide sequence ID" value="NZ_FNAB01000004.1"/>
</dbReference>
<accession>A0A1G6V4H4</accession>
<protein>
    <submittedName>
        <fullName evidence="1">Haloacid Dehalogenase Superfamily Class (Subfamily) IIA</fullName>
    </submittedName>
</protein>
<dbReference type="Pfam" id="PF13344">
    <property type="entry name" value="Hydrolase_6"/>
    <property type="match status" value="1"/>
</dbReference>
<evidence type="ECO:0000313" key="2">
    <source>
        <dbReference type="Proteomes" id="UP000199417"/>
    </source>
</evidence>
<dbReference type="GO" id="GO:0016791">
    <property type="term" value="F:phosphatase activity"/>
    <property type="evidence" value="ECO:0007669"/>
    <property type="project" value="TreeGrafter"/>
</dbReference>
<dbReference type="Gene3D" id="3.40.50.1000">
    <property type="entry name" value="HAD superfamily/HAD-like"/>
    <property type="match status" value="2"/>
</dbReference>
<gene>
    <name evidence="1" type="ORF">SAMN05444580_104378</name>
</gene>
<dbReference type="InterPro" id="IPR036412">
    <property type="entry name" value="HAD-like_sf"/>
</dbReference>
<name>A0A1G6V4H4_9NOCA</name>
<dbReference type="PANTHER" id="PTHR19288">
    <property type="entry name" value="4-NITROPHENYLPHOSPHATASE-RELATED"/>
    <property type="match status" value="1"/>
</dbReference>
<evidence type="ECO:0000313" key="1">
    <source>
        <dbReference type="EMBL" id="SDD47786.1"/>
    </source>
</evidence>
<dbReference type="PANTHER" id="PTHR19288:SF95">
    <property type="entry name" value="D-GLYCEROL 3-PHOSPHATE PHOSPHATASE"/>
    <property type="match status" value="1"/>
</dbReference>
<reference evidence="1 2" key="1">
    <citation type="submission" date="2016-10" db="EMBL/GenBank/DDBJ databases">
        <authorList>
            <person name="de Groot N.N."/>
        </authorList>
    </citation>
    <scope>NUCLEOTIDE SEQUENCE [LARGE SCALE GENOMIC DNA]</scope>
    <source>
        <strain evidence="1 2">JCM 11308</strain>
    </source>
</reference>
<dbReference type="InterPro" id="IPR006357">
    <property type="entry name" value="HAD-SF_hydro_IIA"/>
</dbReference>
<dbReference type="Pfam" id="PF13242">
    <property type="entry name" value="Hydrolase_like"/>
    <property type="match status" value="1"/>
</dbReference>
<dbReference type="SUPFAM" id="SSF56784">
    <property type="entry name" value="HAD-like"/>
    <property type="match status" value="1"/>
</dbReference>
<dbReference type="Proteomes" id="UP000199417">
    <property type="component" value="Unassembled WGS sequence"/>
</dbReference>
<dbReference type="InterPro" id="IPR023214">
    <property type="entry name" value="HAD_sf"/>
</dbReference>
<dbReference type="NCBIfam" id="TIGR01460">
    <property type="entry name" value="HAD-SF-IIA"/>
    <property type="match status" value="1"/>
</dbReference>
<dbReference type="EMBL" id="FNAB01000004">
    <property type="protein sequence ID" value="SDD47786.1"/>
    <property type="molecule type" value="Genomic_DNA"/>
</dbReference>
<dbReference type="STRING" id="168276.SAMN05444580_104378"/>
<dbReference type="AlphaFoldDB" id="A0A1G6V4H4"/>
<dbReference type="GO" id="GO:0005737">
    <property type="term" value="C:cytoplasm"/>
    <property type="evidence" value="ECO:0007669"/>
    <property type="project" value="TreeGrafter"/>
</dbReference>
<proteinExistence type="predicted"/>
<keyword evidence="2" id="KW-1185">Reference proteome</keyword>
<sequence length="339" mass="35209">MTSGSSTTENDRSLRQRHDVLLLDLDGTVYQGAEAIPGAREALETGESRLFYVTNNASRSPASVAAHLRELGFAATEDEVVTSSQSGARLVAEHVAAGSAVLVVGTEALADEVRQVGLVPVRRFEDGPAAVVHGHSTETNWSILAEATLAIRAGAVWVATNVDTTLPTERGLCPGNGALVAAVRAATDREPLVAGKPARPLMDDALRRSGAVNALVVGDRIDTDIAGANAVGLESLLVLSGVSRPTDLLRAPLGHRPTYLAMELAALDRPAEDLAIAPHPGVTVRRDGGTLVVACDPTGSADRAAVLRAVLFAAWEGPEVTDLRGEDPLAVEVVADLLG</sequence>
<organism evidence="1 2">
    <name type="scientific">Rhodococcus tukisamuensis</name>
    <dbReference type="NCBI Taxonomy" id="168276"/>
    <lineage>
        <taxon>Bacteria</taxon>
        <taxon>Bacillati</taxon>
        <taxon>Actinomycetota</taxon>
        <taxon>Actinomycetes</taxon>
        <taxon>Mycobacteriales</taxon>
        <taxon>Nocardiaceae</taxon>
        <taxon>Rhodococcus</taxon>
    </lineage>
</organism>